<keyword evidence="5" id="KW-1185">Reference proteome</keyword>
<protein>
    <recommendedName>
        <fullName evidence="3">Copper amine oxidase-like N-terminal domain-containing protein</fullName>
    </recommendedName>
</protein>
<evidence type="ECO:0000313" key="4">
    <source>
        <dbReference type="EMBL" id="MDR6244587.1"/>
    </source>
</evidence>
<evidence type="ECO:0000256" key="2">
    <source>
        <dbReference type="SAM" id="SignalP"/>
    </source>
</evidence>
<evidence type="ECO:0000256" key="1">
    <source>
        <dbReference type="SAM" id="MobiDB-lite"/>
    </source>
</evidence>
<accession>A0ABU1J1W6</accession>
<feature type="region of interest" description="Disordered" evidence="1">
    <location>
        <begin position="98"/>
        <end position="126"/>
    </location>
</feature>
<gene>
    <name evidence="4" type="ORF">JOC58_002484</name>
</gene>
<name>A0ABU1J1W6_9BACL</name>
<dbReference type="Proteomes" id="UP001185028">
    <property type="component" value="Unassembled WGS sequence"/>
</dbReference>
<proteinExistence type="predicted"/>
<comment type="caution">
    <text evidence="4">The sequence shown here is derived from an EMBL/GenBank/DDBJ whole genome shotgun (WGS) entry which is preliminary data.</text>
</comment>
<feature type="compositionally biased region" description="Low complexity" evidence="1">
    <location>
        <begin position="98"/>
        <end position="117"/>
    </location>
</feature>
<reference evidence="4 5" key="1">
    <citation type="submission" date="2023-07" db="EMBL/GenBank/DDBJ databases">
        <title>Genomic Encyclopedia of Type Strains, Phase IV (KMG-IV): sequencing the most valuable type-strain genomes for metagenomic binning, comparative biology and taxonomic classification.</title>
        <authorList>
            <person name="Goeker M."/>
        </authorList>
    </citation>
    <scope>NUCLEOTIDE SEQUENCE [LARGE SCALE GENOMIC DNA]</scope>
    <source>
        <strain evidence="4 5">DSM 22170</strain>
    </source>
</reference>
<dbReference type="InterPro" id="IPR012854">
    <property type="entry name" value="Cu_amine_oxidase-like_N"/>
</dbReference>
<feature type="chain" id="PRO_5046824842" description="Copper amine oxidase-like N-terminal domain-containing protein" evidence="2">
    <location>
        <begin position="25"/>
        <end position="224"/>
    </location>
</feature>
<evidence type="ECO:0000259" key="3">
    <source>
        <dbReference type="Pfam" id="PF07833"/>
    </source>
</evidence>
<dbReference type="RefSeq" id="WP_188776767.1">
    <property type="nucleotide sequence ID" value="NZ_BMMB01000007.1"/>
</dbReference>
<dbReference type="Pfam" id="PF07833">
    <property type="entry name" value="Cu_amine_oxidN1"/>
    <property type="match status" value="1"/>
</dbReference>
<feature type="domain" description="Copper amine oxidase-like N-terminal" evidence="3">
    <location>
        <begin position="57"/>
        <end position="94"/>
    </location>
</feature>
<organism evidence="4 5">
    <name type="scientific">Paenibacillus hunanensis</name>
    <dbReference type="NCBI Taxonomy" id="539262"/>
    <lineage>
        <taxon>Bacteria</taxon>
        <taxon>Bacillati</taxon>
        <taxon>Bacillota</taxon>
        <taxon>Bacilli</taxon>
        <taxon>Bacillales</taxon>
        <taxon>Paenibacillaceae</taxon>
        <taxon>Paenibacillus</taxon>
    </lineage>
</organism>
<keyword evidence="2" id="KW-0732">Signal</keyword>
<dbReference type="EMBL" id="JAVDQH010000009">
    <property type="protein sequence ID" value="MDR6244587.1"/>
    <property type="molecule type" value="Genomic_DNA"/>
</dbReference>
<feature type="signal peptide" evidence="2">
    <location>
        <begin position="1"/>
        <end position="24"/>
    </location>
</feature>
<evidence type="ECO:0000313" key="5">
    <source>
        <dbReference type="Proteomes" id="UP001185028"/>
    </source>
</evidence>
<sequence length="224" mass="23411">MKKKLTIAAVVVGMAVTGATGVYAGSNFQQIKAALNYGIGIEVNGQAYTAKDANGKTMAPITYNGTTYLPVRAIGEALNTPIAYDAAASKVKIGSAGASSSSSSTSSVPPSTASSSSNVQRPQHIPADFPIPADAKVFDVIESSKDGVKSVVFSYLTKQSLDQLGNSYKQYFVSKGATKQSEEIRSDAFTIIDSGSTFSVTATGQPGTEDRQGYNEVNIIWQGQ</sequence>